<dbReference type="AlphaFoldDB" id="A0AA88XUP3"/>
<evidence type="ECO:0000256" key="2">
    <source>
        <dbReference type="ARBA" id="ARBA00022737"/>
    </source>
</evidence>
<feature type="region of interest" description="Disordered" evidence="5">
    <location>
        <begin position="411"/>
        <end position="510"/>
    </location>
</feature>
<proteinExistence type="inferred from homology"/>
<accession>A0AA88XUP3</accession>
<dbReference type="SUPFAM" id="SSF47874">
    <property type="entry name" value="Annexin"/>
    <property type="match status" value="2"/>
</dbReference>
<dbReference type="PANTHER" id="PTHR10502">
    <property type="entry name" value="ANNEXIN"/>
    <property type="match status" value="1"/>
</dbReference>
<dbReference type="PROSITE" id="PS00223">
    <property type="entry name" value="ANNEXIN_1"/>
    <property type="match status" value="2"/>
</dbReference>
<protein>
    <recommendedName>
        <fullName evidence="4">Annexin</fullName>
    </recommendedName>
</protein>
<comment type="domain">
    <text evidence="4">A pair of annexin repeats may form one binding site for calcium and phospholipid.</text>
</comment>
<comment type="similarity">
    <text evidence="1 4">Belongs to the annexin family.</text>
</comment>
<dbReference type="PROSITE" id="PS51897">
    <property type="entry name" value="ANNEXIN_2"/>
    <property type="match status" value="4"/>
</dbReference>
<reference evidence="6" key="1">
    <citation type="submission" date="2019-08" db="EMBL/GenBank/DDBJ databases">
        <title>The improved chromosome-level genome for the pearl oyster Pinctada fucata martensii using PacBio sequencing and Hi-C.</title>
        <authorList>
            <person name="Zheng Z."/>
        </authorList>
    </citation>
    <scope>NUCLEOTIDE SEQUENCE</scope>
    <source>
        <strain evidence="6">ZZ-2019</strain>
        <tissue evidence="6">Adductor muscle</tissue>
    </source>
</reference>
<dbReference type="InterPro" id="IPR037104">
    <property type="entry name" value="Annexin_sf"/>
</dbReference>
<dbReference type="Gene3D" id="1.10.220.10">
    <property type="entry name" value="Annexin"/>
    <property type="match status" value="8"/>
</dbReference>
<evidence type="ECO:0000256" key="5">
    <source>
        <dbReference type="SAM" id="MobiDB-lite"/>
    </source>
</evidence>
<dbReference type="InterPro" id="IPR018502">
    <property type="entry name" value="Annexin_repeat"/>
</dbReference>
<dbReference type="FunFam" id="1.10.220.10:FF:000004">
    <property type="entry name" value="Annexin"/>
    <property type="match status" value="1"/>
</dbReference>
<dbReference type="InterPro" id="IPR018252">
    <property type="entry name" value="Annexin_repeat_CS"/>
</dbReference>
<evidence type="ECO:0000313" key="7">
    <source>
        <dbReference type="Proteomes" id="UP001186944"/>
    </source>
</evidence>
<dbReference type="GO" id="GO:0005544">
    <property type="term" value="F:calcium-dependent phospholipid binding"/>
    <property type="evidence" value="ECO:0007669"/>
    <property type="project" value="UniProtKB-KW"/>
</dbReference>
<comment type="caution">
    <text evidence="6">The sequence shown here is derived from an EMBL/GenBank/DDBJ whole genome shotgun (WGS) entry which is preliminary data.</text>
</comment>
<dbReference type="GO" id="GO:0005509">
    <property type="term" value="F:calcium ion binding"/>
    <property type="evidence" value="ECO:0007669"/>
    <property type="project" value="InterPro"/>
</dbReference>
<keyword evidence="7" id="KW-1185">Reference proteome</keyword>
<feature type="compositionally biased region" description="Polar residues" evidence="5">
    <location>
        <begin position="495"/>
        <end position="509"/>
    </location>
</feature>
<feature type="compositionally biased region" description="Polar residues" evidence="5">
    <location>
        <begin position="442"/>
        <end position="461"/>
    </location>
</feature>
<dbReference type="GO" id="GO:0005886">
    <property type="term" value="C:plasma membrane"/>
    <property type="evidence" value="ECO:0007669"/>
    <property type="project" value="TreeGrafter"/>
</dbReference>
<evidence type="ECO:0000313" key="6">
    <source>
        <dbReference type="EMBL" id="KAK3092851.1"/>
    </source>
</evidence>
<name>A0AA88XUP3_PINIB</name>
<gene>
    <name evidence="6" type="ORF">FSP39_007905</name>
</gene>
<dbReference type="GO" id="GO:0001786">
    <property type="term" value="F:phosphatidylserine binding"/>
    <property type="evidence" value="ECO:0007669"/>
    <property type="project" value="TreeGrafter"/>
</dbReference>
<sequence>MTRIMKEKPNVDTWNEYEAKSYNWFPWEQRLREIHRANLNIAQRLHMIKPVININKLERDYQHSRYLQMLWAENARDYDVVVPRHEKYRALRSEDGSVTDRSVNTSQLDIDVKALFKVAKQLAQPEDVLVKHLVKRTHGHRMQLKTKFKETYELDLVTELKSGLGSEWEVLIDALLKDRNVSSARALHDALEEGDYPTAVEMLYSHKNRELTQLKESYRKEYGESLENGISDKTEEPERNLLVAMAVQKGNKDESSKLDERLAQIDADDLFESGDGRWSDESGKFIKMLQTRNFRHIRTVLNLYKVTSGGSEVSTDIKRECTKNYAEALLTLITCLQGGETHYADKLFNSMAATDPTFVNTLVARSDVDMPAVRKAYKKKYDADLADDIRHKCSHQTTTVLIELALRTPSGATKKSTTQSKYATPSIVPPQSKSPVKRPNQAAGSTQSKSYKGNPLAQPSQRVAADAAAVRKDEMKNKEKEQEAKREQERQQKNVSGTIKPANNFNPTTDCERLKESMKGFGTDESTITDILPARSNGQRQILRKKYTEMYKKDLLSELKSELAGDFEEVILGLMLPPAEYDAYCLHEAIDGIGTTESTLIGIICTRDAKNKIKLIFILIFSGDTSGDFTDLLIALLKGERAQGSQVNKDQAVKDAKALHKNGQLAIDTKDEVFINILVKKNHAQVKATFVEYEKLVGHDIYKGLSNAMLGDAEDGYISLAKAIEDPVNFFAERLESCFNGLGTNDNMLIRILVTRSEVDLGDIKARYKELYGKTLSDQVKKECGGNYKQLLLAILGEE</sequence>
<dbReference type="EMBL" id="VSWD01000009">
    <property type="protein sequence ID" value="KAK3092851.1"/>
    <property type="molecule type" value="Genomic_DNA"/>
</dbReference>
<dbReference type="PRINTS" id="PR00196">
    <property type="entry name" value="ANNEXIN"/>
</dbReference>
<evidence type="ECO:0000256" key="3">
    <source>
        <dbReference type="ARBA" id="ARBA00023216"/>
    </source>
</evidence>
<keyword evidence="4" id="KW-0106">Calcium</keyword>
<keyword evidence="2 4" id="KW-0677">Repeat</keyword>
<dbReference type="FunFam" id="1.10.220.10:FF:000001">
    <property type="entry name" value="Annexin"/>
    <property type="match status" value="1"/>
</dbReference>
<dbReference type="GO" id="GO:0005634">
    <property type="term" value="C:nucleus"/>
    <property type="evidence" value="ECO:0007669"/>
    <property type="project" value="TreeGrafter"/>
</dbReference>
<organism evidence="6 7">
    <name type="scientific">Pinctada imbricata</name>
    <name type="common">Atlantic pearl-oyster</name>
    <name type="synonym">Pinctada martensii</name>
    <dbReference type="NCBI Taxonomy" id="66713"/>
    <lineage>
        <taxon>Eukaryota</taxon>
        <taxon>Metazoa</taxon>
        <taxon>Spiralia</taxon>
        <taxon>Lophotrochozoa</taxon>
        <taxon>Mollusca</taxon>
        <taxon>Bivalvia</taxon>
        <taxon>Autobranchia</taxon>
        <taxon>Pteriomorphia</taxon>
        <taxon>Pterioida</taxon>
        <taxon>Pterioidea</taxon>
        <taxon>Pteriidae</taxon>
        <taxon>Pinctada</taxon>
    </lineage>
</organism>
<dbReference type="InterPro" id="IPR001464">
    <property type="entry name" value="Annexin"/>
</dbReference>
<dbReference type="Proteomes" id="UP001186944">
    <property type="component" value="Unassembled WGS sequence"/>
</dbReference>
<feature type="compositionally biased region" description="Polar residues" evidence="5">
    <location>
        <begin position="411"/>
        <end position="434"/>
    </location>
</feature>
<evidence type="ECO:0000256" key="1">
    <source>
        <dbReference type="ARBA" id="ARBA00007831"/>
    </source>
</evidence>
<keyword evidence="4" id="KW-0111">Calcium/phospholipid-binding</keyword>
<dbReference type="Pfam" id="PF00191">
    <property type="entry name" value="Annexin"/>
    <property type="match status" value="4"/>
</dbReference>
<feature type="compositionally biased region" description="Basic and acidic residues" evidence="5">
    <location>
        <begin position="469"/>
        <end position="492"/>
    </location>
</feature>
<dbReference type="GO" id="GO:0005737">
    <property type="term" value="C:cytoplasm"/>
    <property type="evidence" value="ECO:0007669"/>
    <property type="project" value="TreeGrafter"/>
</dbReference>
<evidence type="ECO:0000256" key="4">
    <source>
        <dbReference type="RuleBase" id="RU003540"/>
    </source>
</evidence>
<dbReference type="GO" id="GO:0032509">
    <property type="term" value="P:endosome transport via multivesicular body sorting pathway"/>
    <property type="evidence" value="ECO:0007669"/>
    <property type="project" value="TreeGrafter"/>
</dbReference>
<dbReference type="PANTHER" id="PTHR10502:SF233">
    <property type="entry name" value="ANNEXIN B9"/>
    <property type="match status" value="1"/>
</dbReference>
<dbReference type="GO" id="GO:0012506">
    <property type="term" value="C:vesicle membrane"/>
    <property type="evidence" value="ECO:0007669"/>
    <property type="project" value="TreeGrafter"/>
</dbReference>
<dbReference type="SMART" id="SM00335">
    <property type="entry name" value="ANX"/>
    <property type="match status" value="7"/>
</dbReference>
<keyword evidence="3 4" id="KW-0041">Annexin</keyword>